<proteinExistence type="predicted"/>
<accession>A0AAN6NRG8</accession>
<evidence type="ECO:0000313" key="1">
    <source>
        <dbReference type="EMBL" id="KAK3948863.1"/>
    </source>
</evidence>
<keyword evidence="2" id="KW-1185">Reference proteome</keyword>
<organism evidence="1 2">
    <name type="scientific">Pseudoneurospora amorphoporcata</name>
    <dbReference type="NCBI Taxonomy" id="241081"/>
    <lineage>
        <taxon>Eukaryota</taxon>
        <taxon>Fungi</taxon>
        <taxon>Dikarya</taxon>
        <taxon>Ascomycota</taxon>
        <taxon>Pezizomycotina</taxon>
        <taxon>Sordariomycetes</taxon>
        <taxon>Sordariomycetidae</taxon>
        <taxon>Sordariales</taxon>
        <taxon>Sordariaceae</taxon>
        <taxon>Pseudoneurospora</taxon>
    </lineage>
</organism>
<sequence length="64" mass="7423">MVSFNRLAKDLPQLERRRSELGMDIDKSDACFVIHQSIPKSLEGYYHELVAPAVTEEYRVHVSF</sequence>
<dbReference type="EMBL" id="MU859240">
    <property type="protein sequence ID" value="KAK3948863.1"/>
    <property type="molecule type" value="Genomic_DNA"/>
</dbReference>
<reference evidence="1" key="2">
    <citation type="submission" date="2023-06" db="EMBL/GenBank/DDBJ databases">
        <authorList>
            <consortium name="Lawrence Berkeley National Laboratory"/>
            <person name="Mondo S.J."/>
            <person name="Hensen N."/>
            <person name="Bonometti L."/>
            <person name="Westerberg I."/>
            <person name="Brannstrom I.O."/>
            <person name="Guillou S."/>
            <person name="Cros-Aarteil S."/>
            <person name="Calhoun S."/>
            <person name="Haridas S."/>
            <person name="Kuo A."/>
            <person name="Pangilinan J."/>
            <person name="Riley R."/>
            <person name="Labutti K."/>
            <person name="Andreopoulos B."/>
            <person name="Lipzen A."/>
            <person name="Chen C."/>
            <person name="Yanf M."/>
            <person name="Daum C."/>
            <person name="Ng V."/>
            <person name="Clum A."/>
            <person name="Steindorff A."/>
            <person name="Ohm R."/>
            <person name="Martin F."/>
            <person name="Silar P."/>
            <person name="Natvig D."/>
            <person name="Lalanne C."/>
            <person name="Gautier V."/>
            <person name="Ament-Velasquez S.L."/>
            <person name="Kruys A."/>
            <person name="Hutchinson M.I."/>
            <person name="Powell A.J."/>
            <person name="Barry K."/>
            <person name="Miller A.N."/>
            <person name="Grigoriev I.V."/>
            <person name="Debuchy R."/>
            <person name="Gladieux P."/>
            <person name="Thoren M.H."/>
            <person name="Johannesson H."/>
        </authorList>
    </citation>
    <scope>NUCLEOTIDE SEQUENCE</scope>
    <source>
        <strain evidence="1">CBS 626.80</strain>
    </source>
</reference>
<name>A0AAN6NRG8_9PEZI</name>
<dbReference type="Proteomes" id="UP001303222">
    <property type="component" value="Unassembled WGS sequence"/>
</dbReference>
<gene>
    <name evidence="1" type="ORF">QBC32DRAFT_317387</name>
</gene>
<reference evidence="1" key="1">
    <citation type="journal article" date="2023" name="Mol. Phylogenet. Evol.">
        <title>Genome-scale phylogeny and comparative genomics of the fungal order Sordariales.</title>
        <authorList>
            <person name="Hensen N."/>
            <person name="Bonometti L."/>
            <person name="Westerberg I."/>
            <person name="Brannstrom I.O."/>
            <person name="Guillou S."/>
            <person name="Cros-Aarteil S."/>
            <person name="Calhoun S."/>
            <person name="Haridas S."/>
            <person name="Kuo A."/>
            <person name="Mondo S."/>
            <person name="Pangilinan J."/>
            <person name="Riley R."/>
            <person name="LaButti K."/>
            <person name="Andreopoulos B."/>
            <person name="Lipzen A."/>
            <person name="Chen C."/>
            <person name="Yan M."/>
            <person name="Daum C."/>
            <person name="Ng V."/>
            <person name="Clum A."/>
            <person name="Steindorff A."/>
            <person name="Ohm R.A."/>
            <person name="Martin F."/>
            <person name="Silar P."/>
            <person name="Natvig D.O."/>
            <person name="Lalanne C."/>
            <person name="Gautier V."/>
            <person name="Ament-Velasquez S.L."/>
            <person name="Kruys A."/>
            <person name="Hutchinson M.I."/>
            <person name="Powell A.J."/>
            <person name="Barry K."/>
            <person name="Miller A.N."/>
            <person name="Grigoriev I.V."/>
            <person name="Debuchy R."/>
            <person name="Gladieux P."/>
            <person name="Hiltunen Thoren M."/>
            <person name="Johannesson H."/>
        </authorList>
    </citation>
    <scope>NUCLEOTIDE SEQUENCE</scope>
    <source>
        <strain evidence="1">CBS 626.80</strain>
    </source>
</reference>
<dbReference type="AlphaFoldDB" id="A0AAN6NRG8"/>
<evidence type="ECO:0000313" key="2">
    <source>
        <dbReference type="Proteomes" id="UP001303222"/>
    </source>
</evidence>
<protein>
    <submittedName>
        <fullName evidence="1">Uncharacterized protein</fullName>
    </submittedName>
</protein>
<comment type="caution">
    <text evidence="1">The sequence shown here is derived from an EMBL/GenBank/DDBJ whole genome shotgun (WGS) entry which is preliminary data.</text>
</comment>